<organism evidence="1 2">
    <name type="scientific">Naganishia adeliensis</name>
    <dbReference type="NCBI Taxonomy" id="92952"/>
    <lineage>
        <taxon>Eukaryota</taxon>
        <taxon>Fungi</taxon>
        <taxon>Dikarya</taxon>
        <taxon>Basidiomycota</taxon>
        <taxon>Agaricomycotina</taxon>
        <taxon>Tremellomycetes</taxon>
        <taxon>Filobasidiales</taxon>
        <taxon>Filobasidiaceae</taxon>
        <taxon>Naganishia</taxon>
    </lineage>
</organism>
<proteinExistence type="predicted"/>
<gene>
    <name evidence="1" type="ORF">QFC20_005215</name>
</gene>
<sequence>MAAPNLVAPPPPPPQPPQPLQVQHTGESVKSLSSAGGHQERVLSRRSSVVNAQIDTHTIGTPLPSHGRPRMHKRSLTGNYYPNGDDPAKSAWPIGDEKTWKDALAADEETDVDSVARHVVHHVSTTLARQAFNLDDAGAYRACAFSVRDELIRRWNDTTAYHTAKAPKRAYYLSLEFLMGRSLDNAVLNLGMKDMVAQAMGRLGFSFEDLIDEERDAGLGNGGLGRLAACYMDSSATLNLPVFGYGLRYDYGIFKQLIDENGRQLEAPDSWLADGNPFEIERPDVQYHVRFFGNVEWNEGKAYWWGGQEVVAKAYDVPIPGMTSVEAKQKIIGWKTRNINNLRLWSAKPIGGFDLQSFNAGDYEKAVAASSSAETITRVLYPNDNTYQGKELRLKQQYFWCSASLQDILRRFKKLDLPYTSLPDYVAIQLNDTHPTVAMPELQRILVDEENLEFAQAWEIVCKVFSYTNHTVLPEALETWPVPLFQSLLPRHLSIIYDVNARFLQEVSKRFPGDRERIRRMSLIEESEPKRVRMALLACMSHKVNGVAELHSGLVKSVLFKDQVEFYGPDKFMNVTNGITPRRFVHQANPELSNLITQCIGTEDWLTDLSLLKKFEPFAQNPQVRKSFQAIKEKNKLRLAEIVENELGTILDPTAMFTVQAKRIHEYKRQSLNILGCIHRYLRIKKASKAERRNICPHVAFFAGKSAPGYYIAKTMIQLINNVARVVNEDPEVGDLFKIVFIPDYSVSIAELLMPAADVSVQISTAGTEASGTGNMKLAVSGALLLGTVDGANVEIAEEAGEEQCFLFGYLAEDVDEVRYQNQYNPTPIEQRSQACADAIQAVRSGMFGNGDYNPFLDTITQHGDYWLVSNDFDSYLEAERLCDEMFMKNHPEWIIKSMLTTARMGKFSSDRAVAQYAEESEFVGATYGMLKLNPALLFASVWNIEPEPVPAKKE</sequence>
<evidence type="ECO:0000313" key="2">
    <source>
        <dbReference type="Proteomes" id="UP001230649"/>
    </source>
</evidence>
<dbReference type="Proteomes" id="UP001230649">
    <property type="component" value="Unassembled WGS sequence"/>
</dbReference>
<dbReference type="EMBL" id="JASBWS010000069">
    <property type="protein sequence ID" value="KAJ9101522.1"/>
    <property type="molecule type" value="Genomic_DNA"/>
</dbReference>
<comment type="caution">
    <text evidence="1">The sequence shown here is derived from an EMBL/GenBank/DDBJ whole genome shotgun (WGS) entry which is preliminary data.</text>
</comment>
<reference evidence="1" key="1">
    <citation type="submission" date="2023-04" db="EMBL/GenBank/DDBJ databases">
        <title>Draft Genome sequencing of Naganishia species isolated from polar environments using Oxford Nanopore Technology.</title>
        <authorList>
            <person name="Leo P."/>
            <person name="Venkateswaran K."/>
        </authorList>
    </citation>
    <scope>NUCLEOTIDE SEQUENCE</scope>
    <source>
        <strain evidence="1">MNA-CCFEE 5262</strain>
    </source>
</reference>
<accession>A0ACC2VSU2</accession>
<name>A0ACC2VSU2_9TREE</name>
<keyword evidence="2" id="KW-1185">Reference proteome</keyword>
<protein>
    <submittedName>
        <fullName evidence="1">Uncharacterized protein</fullName>
    </submittedName>
</protein>
<evidence type="ECO:0000313" key="1">
    <source>
        <dbReference type="EMBL" id="KAJ9101522.1"/>
    </source>
</evidence>